<dbReference type="SUPFAM" id="SSF48452">
    <property type="entry name" value="TPR-like"/>
    <property type="match status" value="1"/>
</dbReference>
<evidence type="ECO:0000313" key="3">
    <source>
        <dbReference type="Proteomes" id="UP000216475"/>
    </source>
</evidence>
<name>A0A268H9J9_9BACI</name>
<dbReference type="OrthoDB" id="2961242at2"/>
<organism evidence="2 3">
    <name type="scientific">Terribacillus saccharophilus</name>
    <dbReference type="NCBI Taxonomy" id="361277"/>
    <lineage>
        <taxon>Bacteria</taxon>
        <taxon>Bacillati</taxon>
        <taxon>Bacillota</taxon>
        <taxon>Bacilli</taxon>
        <taxon>Bacillales</taxon>
        <taxon>Bacillaceae</taxon>
        <taxon>Terribacillus</taxon>
    </lineage>
</organism>
<proteinExistence type="predicted"/>
<sequence length="366" mass="42456">MHGFTAFCHLKVAICVFFVTFKGIAVTRSLTENLMRMLPMDKENNVVLFPGLKTRLEREGMKELQEKNYTDAIGKFEQLLDYGYRQPEILTGRLICLMELGRHEEAEEMSLQLLAAKDKDYLQYLHIHLTLLFQLGRYDEVVELLDEVYATEKIPTPLKTSFDQLQKVSRKMAEDKSQTTADQLIHNFEKARKSKDIVLQWQLIQKCHSLDVSPHVQKMEAYLLDEEADPVVQTAVLEWLVKQEIEFPVTIHKMKETMTVVPENLTTVERSEGMKQVLQHLHLLEQQNPSLYDLVYKLLHRYMYVRYPMVPTEEDGTVLAAALQKLASSYLQIDQPAVTEEEAQRIASMMEEIITLEAKYLTVAEE</sequence>
<dbReference type="AlphaFoldDB" id="A0A268H9J9"/>
<comment type="caution">
    <text evidence="2">The sequence shown here is derived from an EMBL/GenBank/DDBJ whole genome shotgun (WGS) entry which is preliminary data.</text>
</comment>
<gene>
    <name evidence="1" type="ORF">CHH48_05325</name>
    <name evidence="2" type="ORF">CHI12_15580</name>
</gene>
<protein>
    <recommendedName>
        <fullName evidence="5">Tetratricopeptide repeat-containing protein</fullName>
    </recommendedName>
</protein>
<reference evidence="3 4" key="1">
    <citation type="submission" date="2017-07" db="EMBL/GenBank/DDBJ databases">
        <title>Isolation and whole genome analysis of endospore-forming bacteria from heroin.</title>
        <authorList>
            <person name="Kalinowski J."/>
            <person name="Ahrens B."/>
            <person name="Al-Dilaimi A."/>
            <person name="Winkler A."/>
            <person name="Wibberg D."/>
            <person name="Schleenbecker U."/>
            <person name="Ruckert C."/>
            <person name="Wolfel R."/>
            <person name="Grass G."/>
        </authorList>
    </citation>
    <scope>NUCLEOTIDE SEQUENCE [LARGE SCALE GENOMIC DNA]</scope>
    <source>
        <strain evidence="2 3">7509</strain>
        <strain evidence="1 4">7517-1</strain>
    </source>
</reference>
<accession>A0A268H9J9</accession>
<evidence type="ECO:0000313" key="1">
    <source>
        <dbReference type="EMBL" id="PAE00777.1"/>
    </source>
</evidence>
<dbReference type="EMBL" id="NPBH01000074">
    <property type="protein sequence ID" value="PAE06520.1"/>
    <property type="molecule type" value="Genomic_DNA"/>
</dbReference>
<evidence type="ECO:0000313" key="2">
    <source>
        <dbReference type="EMBL" id="PAE06520.1"/>
    </source>
</evidence>
<dbReference type="Gene3D" id="1.25.40.10">
    <property type="entry name" value="Tetratricopeptide repeat domain"/>
    <property type="match status" value="1"/>
</dbReference>
<keyword evidence="4" id="KW-1185">Reference proteome</keyword>
<evidence type="ECO:0000313" key="4">
    <source>
        <dbReference type="Proteomes" id="UP000216852"/>
    </source>
</evidence>
<dbReference type="InterPro" id="IPR011990">
    <property type="entry name" value="TPR-like_helical_dom_sf"/>
</dbReference>
<dbReference type="EMBL" id="NPBJ01000008">
    <property type="protein sequence ID" value="PAE00777.1"/>
    <property type="molecule type" value="Genomic_DNA"/>
</dbReference>
<dbReference type="SUPFAM" id="SSF116965">
    <property type="entry name" value="Hypothetical protein MPN330"/>
    <property type="match status" value="1"/>
</dbReference>
<evidence type="ECO:0008006" key="5">
    <source>
        <dbReference type="Google" id="ProtNLM"/>
    </source>
</evidence>
<dbReference type="Proteomes" id="UP000216852">
    <property type="component" value="Unassembled WGS sequence"/>
</dbReference>
<dbReference type="Proteomes" id="UP000216475">
    <property type="component" value="Unassembled WGS sequence"/>
</dbReference>